<reference evidence="9" key="1">
    <citation type="submission" date="2007-05" db="EMBL/GenBank/DDBJ databases">
        <title>Complete sequence of Pseudomonas putida F1.</title>
        <authorList>
            <consortium name="US DOE Joint Genome Institute"/>
            <person name="Copeland A."/>
            <person name="Lucas S."/>
            <person name="Lapidus A."/>
            <person name="Barry K."/>
            <person name="Detter J.C."/>
            <person name="Glavina del Rio T."/>
            <person name="Hammon N."/>
            <person name="Israni S."/>
            <person name="Dalin E."/>
            <person name="Tice H."/>
            <person name="Pitluck S."/>
            <person name="Chain P."/>
            <person name="Malfatti S."/>
            <person name="Shin M."/>
            <person name="Vergez L."/>
            <person name="Schmutz J."/>
            <person name="Larimer F."/>
            <person name="Land M."/>
            <person name="Hauser L."/>
            <person name="Kyrpides N."/>
            <person name="Lykidis A."/>
            <person name="Parales R."/>
            <person name="Richardson P."/>
        </authorList>
    </citation>
    <scope>NUCLEOTIDE SEQUENCE [LARGE SCALE GENOMIC DNA]</scope>
    <source>
        <strain evidence="9">F1</strain>
    </source>
</reference>
<keyword evidence="5 8" id="KW-0689">Ribosomal protein</keyword>
<feature type="binding site" evidence="8">
    <location>
        <position position="47"/>
    </location>
    <ligand>
        <name>Zn(2+)</name>
        <dbReference type="ChEBI" id="CHEBI:29105"/>
    </ligand>
</feature>
<dbReference type="HAMAP" id="MF_00501">
    <property type="entry name" value="Ribosomal_bL31_1"/>
    <property type="match status" value="1"/>
</dbReference>
<name>A5WAC0_PSEP1</name>
<dbReference type="PRINTS" id="PR01249">
    <property type="entry name" value="RIBOSOMALL31"/>
</dbReference>
<dbReference type="InterPro" id="IPR034704">
    <property type="entry name" value="Ribosomal_bL28/bL31-like_sf"/>
</dbReference>
<comment type="similarity">
    <text evidence="1 8">Belongs to the bacterial ribosomal protein bL31 family. Type A subfamily.</text>
</comment>
<dbReference type="InterPro" id="IPR042105">
    <property type="entry name" value="Ribosomal_bL31_sf"/>
</dbReference>
<dbReference type="GO" id="GO:0005840">
    <property type="term" value="C:ribosome"/>
    <property type="evidence" value="ECO:0007669"/>
    <property type="project" value="UniProtKB-KW"/>
</dbReference>
<keyword evidence="6 8" id="KW-0687">Ribonucleoprotein</keyword>
<keyword evidence="8" id="KW-0862">Zinc</keyword>
<dbReference type="Gene3D" id="4.10.830.30">
    <property type="entry name" value="Ribosomal protein L31"/>
    <property type="match status" value="1"/>
</dbReference>
<evidence type="ECO:0000256" key="1">
    <source>
        <dbReference type="ARBA" id="ARBA00009296"/>
    </source>
</evidence>
<dbReference type="KEGG" id="ppf:Pput_4960"/>
<dbReference type="GO" id="GO:0003735">
    <property type="term" value="F:structural constituent of ribosome"/>
    <property type="evidence" value="ECO:0007669"/>
    <property type="project" value="InterPro"/>
</dbReference>
<dbReference type="eggNOG" id="COG0254">
    <property type="taxonomic scope" value="Bacteria"/>
</dbReference>
<dbReference type="NCBIfam" id="NF000612">
    <property type="entry name" value="PRK00019.1"/>
    <property type="match status" value="1"/>
</dbReference>
<dbReference type="GO" id="GO:0019843">
    <property type="term" value="F:rRNA binding"/>
    <property type="evidence" value="ECO:0007669"/>
    <property type="project" value="UniProtKB-KW"/>
</dbReference>
<dbReference type="NCBIfam" id="NF001809">
    <property type="entry name" value="PRK00528.1"/>
    <property type="match status" value="1"/>
</dbReference>
<keyword evidence="8" id="KW-0479">Metal-binding</keyword>
<dbReference type="InterPro" id="IPR002150">
    <property type="entry name" value="Ribosomal_bL31"/>
</dbReference>
<dbReference type="PANTHER" id="PTHR33280:SF6">
    <property type="entry name" value="LARGE RIBOSOMAL SUBUNIT PROTEIN BL31A"/>
    <property type="match status" value="1"/>
</dbReference>
<dbReference type="NCBIfam" id="TIGR00105">
    <property type="entry name" value="L31"/>
    <property type="match status" value="1"/>
</dbReference>
<evidence type="ECO:0000313" key="9">
    <source>
        <dbReference type="EMBL" id="ABQ81080.1"/>
    </source>
</evidence>
<gene>
    <name evidence="8" type="primary">rpmE</name>
    <name evidence="9" type="ordered locus">Pput_4960</name>
</gene>
<dbReference type="Pfam" id="PF01197">
    <property type="entry name" value="Ribosomal_L31"/>
    <property type="match status" value="1"/>
</dbReference>
<dbReference type="GO" id="GO:0046872">
    <property type="term" value="F:metal ion binding"/>
    <property type="evidence" value="ECO:0007669"/>
    <property type="project" value="UniProtKB-KW"/>
</dbReference>
<dbReference type="PANTHER" id="PTHR33280">
    <property type="entry name" value="50S RIBOSOMAL PROTEIN L31, CHLOROPLASTIC"/>
    <property type="match status" value="1"/>
</dbReference>
<dbReference type="AlphaFoldDB" id="A5WAC0"/>
<dbReference type="GO" id="GO:0006412">
    <property type="term" value="P:translation"/>
    <property type="evidence" value="ECO:0007669"/>
    <property type="project" value="UniProtKB-UniRule"/>
</dbReference>
<feature type="binding site" evidence="8">
    <location>
        <position position="45"/>
    </location>
    <ligand>
        <name>Zn(2+)</name>
        <dbReference type="ChEBI" id="CHEBI:29105"/>
    </ligand>
</feature>
<dbReference type="GO" id="GO:1990904">
    <property type="term" value="C:ribonucleoprotein complex"/>
    <property type="evidence" value="ECO:0007669"/>
    <property type="project" value="UniProtKB-KW"/>
</dbReference>
<protein>
    <recommendedName>
        <fullName evidence="7 8">Large ribosomal subunit protein bL31</fullName>
    </recommendedName>
</protein>
<feature type="binding site" evidence="8">
    <location>
        <position position="66"/>
    </location>
    <ligand>
        <name>Zn(2+)</name>
        <dbReference type="ChEBI" id="CHEBI:29105"/>
    </ligand>
</feature>
<comment type="subunit">
    <text evidence="2 8">Part of the 50S ribosomal subunit.</text>
</comment>
<evidence type="ECO:0000256" key="3">
    <source>
        <dbReference type="ARBA" id="ARBA00022730"/>
    </source>
</evidence>
<evidence type="ECO:0000256" key="2">
    <source>
        <dbReference type="ARBA" id="ARBA00011838"/>
    </source>
</evidence>
<dbReference type="HOGENOM" id="CLU_114306_4_0_6"/>
<dbReference type="EMBL" id="CP000712">
    <property type="protein sequence ID" value="ABQ81080.1"/>
    <property type="molecule type" value="Genomic_DNA"/>
</dbReference>
<evidence type="ECO:0000256" key="7">
    <source>
        <dbReference type="ARBA" id="ARBA00035687"/>
    </source>
</evidence>
<evidence type="ECO:0000256" key="8">
    <source>
        <dbReference type="HAMAP-Rule" id="MF_00501"/>
    </source>
</evidence>
<evidence type="ECO:0000256" key="4">
    <source>
        <dbReference type="ARBA" id="ARBA00022884"/>
    </source>
</evidence>
<keyword evidence="4 8" id="KW-0694">RNA-binding</keyword>
<dbReference type="SUPFAM" id="SSF143800">
    <property type="entry name" value="L28p-like"/>
    <property type="match status" value="1"/>
</dbReference>
<comment type="cofactor">
    <cofactor evidence="8">
        <name>Zn(2+)</name>
        <dbReference type="ChEBI" id="CHEBI:29105"/>
    </cofactor>
    <text evidence="8">Binds 1 zinc ion per subunit.</text>
</comment>
<comment type="function">
    <text evidence="8">Binds the 23S rRNA.</text>
</comment>
<sequence>MCSGIIRRLITCGIQQLVLGGGTQLEEVTMKEGIHPNYEVVAVTCSCGNKFETRSTLGNVLSIDVCNLCHPFYTGKQKVLDTGGRVQKFADRFGMFGAKK</sequence>
<dbReference type="InterPro" id="IPR027491">
    <property type="entry name" value="Ribosomal_bL31_A"/>
</dbReference>
<proteinExistence type="inferred from homology"/>
<feature type="binding site" evidence="8">
    <location>
        <position position="69"/>
    </location>
    <ligand>
        <name>Zn(2+)</name>
        <dbReference type="ChEBI" id="CHEBI:29105"/>
    </ligand>
</feature>
<evidence type="ECO:0000256" key="6">
    <source>
        <dbReference type="ARBA" id="ARBA00023274"/>
    </source>
</evidence>
<organism evidence="9">
    <name type="scientific">Pseudomonas putida (strain ATCC 700007 / DSM 6899 / JCM 31910 / BCRC 17059 / LMG 24140 / F1)</name>
    <dbReference type="NCBI Taxonomy" id="351746"/>
    <lineage>
        <taxon>Bacteria</taxon>
        <taxon>Pseudomonadati</taxon>
        <taxon>Pseudomonadota</taxon>
        <taxon>Gammaproteobacteria</taxon>
        <taxon>Pseudomonadales</taxon>
        <taxon>Pseudomonadaceae</taxon>
        <taxon>Pseudomonas</taxon>
    </lineage>
</organism>
<evidence type="ECO:0000256" key="5">
    <source>
        <dbReference type="ARBA" id="ARBA00022980"/>
    </source>
</evidence>
<dbReference type="PROSITE" id="PS01143">
    <property type="entry name" value="RIBOSOMAL_L31"/>
    <property type="match status" value="1"/>
</dbReference>
<accession>A5WAC0</accession>
<keyword evidence="3 8" id="KW-0699">rRNA-binding</keyword>